<dbReference type="STRING" id="696281.Desru_0346"/>
<feature type="binding site" evidence="6">
    <location>
        <position position="82"/>
    </location>
    <ligand>
        <name>[4Fe-4S] cluster</name>
        <dbReference type="ChEBI" id="CHEBI:49883"/>
        <note>4Fe-4S-S-AdoMet</note>
    </ligand>
</feature>
<gene>
    <name evidence="8" type="ordered locus">Desru_0346</name>
</gene>
<protein>
    <submittedName>
        <fullName evidence="8">Radical SAM domain protein</fullName>
    </submittedName>
</protein>
<reference evidence="8 9" key="2">
    <citation type="journal article" date="2012" name="Stand. Genomic Sci.">
        <title>Complete genome sequence of the sulfate-reducing firmicute Desulfotomaculum ruminis type strain (DL(T)).</title>
        <authorList>
            <person name="Spring S."/>
            <person name="Visser M."/>
            <person name="Lu M."/>
            <person name="Copeland A."/>
            <person name="Lapidus A."/>
            <person name="Lucas S."/>
            <person name="Cheng J.F."/>
            <person name="Han C."/>
            <person name="Tapia R."/>
            <person name="Goodwin L.A."/>
            <person name="Pitluck S."/>
            <person name="Ivanova N."/>
            <person name="Land M."/>
            <person name="Hauser L."/>
            <person name="Larimer F."/>
            <person name="Rohde M."/>
            <person name="Goker M."/>
            <person name="Detter J.C."/>
            <person name="Kyrpides N.C."/>
            <person name="Woyke T."/>
            <person name="Schaap P.J."/>
            <person name="Plugge C.M."/>
            <person name="Muyzer G."/>
            <person name="Kuever J."/>
            <person name="Pereira I.A."/>
            <person name="Parshina S.N."/>
            <person name="Bernier-Latmani R."/>
            <person name="Stams A.J."/>
            <person name="Klenk H.P."/>
        </authorList>
    </citation>
    <scope>NUCLEOTIDE SEQUENCE [LARGE SCALE GENOMIC DNA]</scope>
    <source>
        <strain evidence="9">ATCC 23193 / DSM 2154 / NCIB 8452 / DL</strain>
    </source>
</reference>
<dbReference type="RefSeq" id="WP_013840418.1">
    <property type="nucleotide sequence ID" value="NC_015589.1"/>
</dbReference>
<dbReference type="Pfam" id="PF04055">
    <property type="entry name" value="Radical_SAM"/>
    <property type="match status" value="1"/>
</dbReference>
<dbReference type="InterPro" id="IPR007197">
    <property type="entry name" value="rSAM"/>
</dbReference>
<accession>F6DPH0</accession>
<dbReference type="PIRSF" id="PIRSF004869">
    <property type="entry name" value="PflX_prd"/>
    <property type="match status" value="1"/>
</dbReference>
<dbReference type="GO" id="GO:0046872">
    <property type="term" value="F:metal ion binding"/>
    <property type="evidence" value="ECO:0007669"/>
    <property type="project" value="UniProtKB-KW"/>
</dbReference>
<reference evidence="9" key="1">
    <citation type="submission" date="2011-05" db="EMBL/GenBank/DDBJ databases">
        <title>Complete sequence of Desulfotomaculum ruminis DSM 2154.</title>
        <authorList>
            <person name="Lucas S."/>
            <person name="Copeland A."/>
            <person name="Lapidus A."/>
            <person name="Cheng J.-F."/>
            <person name="Goodwin L."/>
            <person name="Pitluck S."/>
            <person name="Lu M."/>
            <person name="Detter J.C."/>
            <person name="Han C."/>
            <person name="Tapia R."/>
            <person name="Land M."/>
            <person name="Hauser L."/>
            <person name="Kyrpides N."/>
            <person name="Ivanova N."/>
            <person name="Mikhailova N."/>
            <person name="Pagani I."/>
            <person name="Stams A.J.M."/>
            <person name="Plugge C.M."/>
            <person name="Muyzer G."/>
            <person name="Kuever J."/>
            <person name="Parshina S.N."/>
            <person name="Ivanova A.E."/>
            <person name="Nazina T.N."/>
            <person name="Brambilla E."/>
            <person name="Spring S."/>
            <person name="Klenk H.-P."/>
            <person name="Woyke T."/>
        </authorList>
    </citation>
    <scope>NUCLEOTIDE SEQUENCE [LARGE SCALE GENOMIC DNA]</scope>
    <source>
        <strain evidence="9">ATCC 23193 / DSM 2154 / NCIB 8452 / DL</strain>
    </source>
</reference>
<organism evidence="8 9">
    <name type="scientific">Desulforamulus ruminis (strain ATCC 23193 / DSM 2154 / NCIMB 8452 / DL)</name>
    <name type="common">Desulfotomaculum ruminis</name>
    <dbReference type="NCBI Taxonomy" id="696281"/>
    <lineage>
        <taxon>Bacteria</taxon>
        <taxon>Bacillati</taxon>
        <taxon>Bacillota</taxon>
        <taxon>Clostridia</taxon>
        <taxon>Eubacteriales</taxon>
        <taxon>Peptococcaceae</taxon>
        <taxon>Desulforamulus</taxon>
    </lineage>
</organism>
<evidence type="ECO:0000313" key="9">
    <source>
        <dbReference type="Proteomes" id="UP000009234"/>
    </source>
</evidence>
<dbReference type="HOGENOM" id="CLU_044176_1_0_9"/>
<evidence type="ECO:0000256" key="4">
    <source>
        <dbReference type="ARBA" id="ARBA00023004"/>
    </source>
</evidence>
<dbReference type="SFLD" id="SFLDG01101">
    <property type="entry name" value="Uncharacterised_Radical_SAM_Su"/>
    <property type="match status" value="1"/>
</dbReference>
<dbReference type="AlphaFoldDB" id="F6DPH0"/>
<name>F6DPH0_DESRL</name>
<dbReference type="eggNOG" id="COG1180">
    <property type="taxonomic scope" value="Bacteria"/>
</dbReference>
<dbReference type="GO" id="GO:0003824">
    <property type="term" value="F:catalytic activity"/>
    <property type="evidence" value="ECO:0007669"/>
    <property type="project" value="InterPro"/>
</dbReference>
<dbReference type="InterPro" id="IPR034457">
    <property type="entry name" value="Organic_radical-activating"/>
</dbReference>
<evidence type="ECO:0000256" key="2">
    <source>
        <dbReference type="ARBA" id="ARBA00022691"/>
    </source>
</evidence>
<evidence type="ECO:0000259" key="7">
    <source>
        <dbReference type="PROSITE" id="PS51918"/>
    </source>
</evidence>
<evidence type="ECO:0000256" key="1">
    <source>
        <dbReference type="ARBA" id="ARBA00022485"/>
    </source>
</evidence>
<evidence type="ECO:0000256" key="5">
    <source>
        <dbReference type="ARBA" id="ARBA00023014"/>
    </source>
</evidence>
<dbReference type="NCBIfam" id="TIGR04337">
    <property type="entry name" value="AmmeMemoSam_rS"/>
    <property type="match status" value="1"/>
</dbReference>
<evidence type="ECO:0000313" key="8">
    <source>
        <dbReference type="EMBL" id="AEG58643.1"/>
    </source>
</evidence>
<dbReference type="InterPro" id="IPR016431">
    <property type="entry name" value="Pyrv-formate_lyase-activ_prd"/>
</dbReference>
<dbReference type="InterPro" id="IPR027596">
    <property type="entry name" value="AmmeMemoSam_rS"/>
</dbReference>
<dbReference type="PANTHER" id="PTHR30352">
    <property type="entry name" value="PYRUVATE FORMATE-LYASE-ACTIVATING ENZYME"/>
    <property type="match status" value="1"/>
</dbReference>
<dbReference type="InterPro" id="IPR013785">
    <property type="entry name" value="Aldolase_TIM"/>
</dbReference>
<evidence type="ECO:0000256" key="3">
    <source>
        <dbReference type="ARBA" id="ARBA00022723"/>
    </source>
</evidence>
<keyword evidence="9" id="KW-1185">Reference proteome</keyword>
<dbReference type="SFLD" id="SFLDS00029">
    <property type="entry name" value="Radical_SAM"/>
    <property type="match status" value="1"/>
</dbReference>
<dbReference type="PROSITE" id="PS51918">
    <property type="entry name" value="RADICAL_SAM"/>
    <property type="match status" value="1"/>
</dbReference>
<keyword evidence="3 6" id="KW-0479">Metal-binding</keyword>
<dbReference type="EMBL" id="CP002780">
    <property type="protein sequence ID" value="AEG58643.1"/>
    <property type="molecule type" value="Genomic_DNA"/>
</dbReference>
<dbReference type="GO" id="GO:0051539">
    <property type="term" value="F:4 iron, 4 sulfur cluster binding"/>
    <property type="evidence" value="ECO:0007669"/>
    <property type="project" value="UniProtKB-KW"/>
</dbReference>
<sequence length="328" mass="37060">MFYQRKEKGRVFCGLCPKGCTIQEGQRGFCRVRENRGDVLYTLNYGRVSACALDPVEKKPLYHFCPGSLVFSLGTLGCNLKCGFCQNWQIAHGQPRTRILSPGQAVDMALEQKSRGLACIGLAYTYSEPFMWYEYVYDTSRLAREAGLQNVLVTNGYIREEPLRKILPYIDAMNIDVKGFTDQYYRENCLGKLGPVKRTVEIARQECHVEITTLLVPGLNDSPAEISELTDWVAGMSRDIPLHFSRYFPNYQFDLPATPEETLHRAYRIAGEKLNYVFLGNLGDPATQHTYCPRCKFPVIQRGGYATDTSGLQGKICLKCGQALELII</sequence>
<dbReference type="SUPFAM" id="SSF102114">
    <property type="entry name" value="Radical SAM enzymes"/>
    <property type="match status" value="1"/>
</dbReference>
<keyword evidence="2 6" id="KW-0949">S-adenosyl-L-methionine</keyword>
<comment type="cofactor">
    <cofactor evidence="6">
        <name>[4Fe-4S] cluster</name>
        <dbReference type="ChEBI" id="CHEBI:49883"/>
    </cofactor>
    <text evidence="6">Binds 1 [4Fe-4S] cluster. The cluster is coordinated with 3 cysteines and an exchangeable S-adenosyl-L-methionine.</text>
</comment>
<dbReference type="InterPro" id="IPR058240">
    <property type="entry name" value="rSAM_sf"/>
</dbReference>
<proteinExistence type="predicted"/>
<feature type="domain" description="Radical SAM core" evidence="7">
    <location>
        <begin position="63"/>
        <end position="281"/>
    </location>
</feature>
<feature type="binding site" evidence="6">
    <location>
        <position position="78"/>
    </location>
    <ligand>
        <name>[4Fe-4S] cluster</name>
        <dbReference type="ChEBI" id="CHEBI:49883"/>
        <note>4Fe-4S-S-AdoMet</note>
    </ligand>
</feature>
<keyword evidence="4 6" id="KW-0408">Iron</keyword>
<evidence type="ECO:0000256" key="6">
    <source>
        <dbReference type="PIRSR" id="PIRSR004869-50"/>
    </source>
</evidence>
<keyword evidence="5 6" id="KW-0411">Iron-sulfur</keyword>
<dbReference type="KEGG" id="dru:Desru_0346"/>
<feature type="binding site" evidence="6">
    <location>
        <position position="85"/>
    </location>
    <ligand>
        <name>[4Fe-4S] cluster</name>
        <dbReference type="ChEBI" id="CHEBI:49883"/>
        <note>4Fe-4S-S-AdoMet</note>
    </ligand>
</feature>
<dbReference type="Proteomes" id="UP000009234">
    <property type="component" value="Chromosome"/>
</dbReference>
<dbReference type="PANTHER" id="PTHR30352:SF5">
    <property type="entry name" value="PYRUVATE FORMATE-LYASE 1-ACTIVATING ENZYME"/>
    <property type="match status" value="1"/>
</dbReference>
<dbReference type="Gene3D" id="3.20.20.70">
    <property type="entry name" value="Aldolase class I"/>
    <property type="match status" value="1"/>
</dbReference>
<keyword evidence="1" id="KW-0004">4Fe-4S</keyword>
<dbReference type="CDD" id="cd01335">
    <property type="entry name" value="Radical_SAM"/>
    <property type="match status" value="1"/>
</dbReference>